<dbReference type="AlphaFoldDB" id="A0A378VX51"/>
<evidence type="ECO:0000313" key="1">
    <source>
        <dbReference type="EMBL" id="SUA20680.1"/>
    </source>
</evidence>
<proteinExistence type="predicted"/>
<organism evidence="1">
    <name type="scientific">Neisseria gonorrhoeae</name>
    <dbReference type="NCBI Taxonomy" id="485"/>
    <lineage>
        <taxon>Bacteria</taxon>
        <taxon>Pseudomonadati</taxon>
        <taxon>Pseudomonadota</taxon>
        <taxon>Betaproteobacteria</taxon>
        <taxon>Neisseriales</taxon>
        <taxon>Neisseriaceae</taxon>
        <taxon>Neisseria</taxon>
    </lineage>
</organism>
<name>A0A378VX51_NEIGO</name>
<sequence>MHVGANVGDDAFGFGVLRGFKSQQGFESGLEIGRLGVEFFMIWDSPLLFWDLGSSEASLARFWV</sequence>
<protein>
    <submittedName>
        <fullName evidence="1">Uncharacterized protein</fullName>
    </submittedName>
</protein>
<accession>A0A378VX51</accession>
<reference evidence="1" key="1">
    <citation type="submission" date="2018-06" db="EMBL/GenBank/DDBJ databases">
        <authorList>
            <consortium name="Pathogen Informatics"/>
            <person name="Doyle S."/>
        </authorList>
    </citation>
    <scope>NUCLEOTIDE SEQUENCE [LARGE SCALE GENOMIC DNA]</scope>
    <source>
        <strain evidence="1">NCTC11421</strain>
    </source>
</reference>
<dbReference type="EMBL" id="UGRI01000001">
    <property type="protein sequence ID" value="SUA20680.1"/>
    <property type="molecule type" value="Genomic_DNA"/>
</dbReference>
<gene>
    <name evidence="1" type="ORF">NCTC11421_00778</name>
</gene>